<feature type="transmembrane region" description="Helical" evidence="1">
    <location>
        <begin position="20"/>
        <end position="42"/>
    </location>
</feature>
<accession>A0A6J4P3W1</accession>
<dbReference type="EMBL" id="CADCTZ010001465">
    <property type="protein sequence ID" value="CAA9399470.1"/>
    <property type="molecule type" value="Genomic_DNA"/>
</dbReference>
<reference evidence="2" key="1">
    <citation type="submission" date="2020-02" db="EMBL/GenBank/DDBJ databases">
        <authorList>
            <person name="Meier V. D."/>
        </authorList>
    </citation>
    <scope>NUCLEOTIDE SEQUENCE</scope>
    <source>
        <strain evidence="2">AVDCRST_MAG84</strain>
    </source>
</reference>
<feature type="non-terminal residue" evidence="2">
    <location>
        <position position="1"/>
    </location>
</feature>
<feature type="non-terminal residue" evidence="2">
    <location>
        <position position="55"/>
    </location>
</feature>
<gene>
    <name evidence="2" type="ORF">AVDCRST_MAG84-6053</name>
</gene>
<keyword evidence="1" id="KW-1133">Transmembrane helix</keyword>
<protein>
    <submittedName>
        <fullName evidence="2">Uncharacterized protein</fullName>
    </submittedName>
</protein>
<keyword evidence="1" id="KW-0472">Membrane</keyword>
<name>A0A6J4P3W1_9CYAN</name>
<keyword evidence="1" id="KW-0812">Transmembrane</keyword>
<proteinExistence type="predicted"/>
<evidence type="ECO:0000256" key="1">
    <source>
        <dbReference type="SAM" id="Phobius"/>
    </source>
</evidence>
<dbReference type="AlphaFoldDB" id="A0A6J4P3W1"/>
<organism evidence="2">
    <name type="scientific">uncultured Microcoleus sp</name>
    <dbReference type="NCBI Taxonomy" id="259945"/>
    <lineage>
        <taxon>Bacteria</taxon>
        <taxon>Bacillati</taxon>
        <taxon>Cyanobacteriota</taxon>
        <taxon>Cyanophyceae</taxon>
        <taxon>Oscillatoriophycideae</taxon>
        <taxon>Oscillatoriales</taxon>
        <taxon>Microcoleaceae</taxon>
        <taxon>Microcoleus</taxon>
        <taxon>environmental samples</taxon>
    </lineage>
</organism>
<sequence length="55" mass="6206">CLKTRGFRLEDTHLTDGRRISRLLSLLTLATVWGLLAGQIAARRTPPKIKKHGRL</sequence>
<evidence type="ECO:0000313" key="2">
    <source>
        <dbReference type="EMBL" id="CAA9399470.1"/>
    </source>
</evidence>